<dbReference type="PANTHER" id="PTHR37834:SF2">
    <property type="entry name" value="ESTERASE, SGNH HYDROLASE-TYPE"/>
    <property type="match status" value="1"/>
</dbReference>
<dbReference type="SUPFAM" id="SSF52266">
    <property type="entry name" value="SGNH hydrolase"/>
    <property type="match status" value="1"/>
</dbReference>
<dbReference type="PANTHER" id="PTHR37834">
    <property type="entry name" value="GDSL-LIKE LIPASE/ACYLHYDROLASE DOMAIN PROTEIN (AFU_ORTHOLOGUE AFUA_2G00620)"/>
    <property type="match status" value="1"/>
</dbReference>
<reference evidence="2" key="1">
    <citation type="submission" date="2021-02" db="EMBL/GenBank/DDBJ databases">
        <authorList>
            <person name="Dougan E. K."/>
            <person name="Rhodes N."/>
            <person name="Thang M."/>
            <person name="Chan C."/>
        </authorList>
    </citation>
    <scope>NUCLEOTIDE SEQUENCE</scope>
</reference>
<keyword evidence="3" id="KW-1185">Reference proteome</keyword>
<dbReference type="InterPro" id="IPR036514">
    <property type="entry name" value="SGNH_hydro_sf"/>
</dbReference>
<dbReference type="Pfam" id="PF13472">
    <property type="entry name" value="Lipase_GDSL_2"/>
    <property type="match status" value="1"/>
</dbReference>
<sequence>MLASSSFQSDRSKFHVYVNGTFFYTGFPFGLEVRIVGNQSWYALARGLDPLSVHQITIWYVTDPITLDWPYLPPESLTIHAFSIDAGSFSSDQPQRHRRLQIIGDSITAGNQIDPIGCESDHSGTYAAQLCEHFHANCTTLAISGKGIYQNCCDDNVTMTELFKYAIPGEPGSLFQDTDFSPDAVLLNLGTNDMGRNDGSLSWADAFIQTYANFLVNLTRIHGSQSLPIFCGVGPMNHSYMPLVQSAIELARSAGVQGAQVVNYSTVQDGCGGHPGRIGHWQMSEIAKPIIAATLGW</sequence>
<dbReference type="OMA" id="WSGCQII"/>
<accession>A0A813EED3</accession>
<dbReference type="InterPro" id="IPR013830">
    <property type="entry name" value="SGNH_hydro"/>
</dbReference>
<proteinExistence type="predicted"/>
<dbReference type="OrthoDB" id="30833at2759"/>
<protein>
    <recommendedName>
        <fullName evidence="1">SGNH hydrolase-type esterase domain-containing protein</fullName>
    </recommendedName>
</protein>
<dbReference type="InterPro" id="IPR052762">
    <property type="entry name" value="PCW_deacetylase/CE"/>
</dbReference>
<feature type="domain" description="SGNH hydrolase-type esterase" evidence="1">
    <location>
        <begin position="103"/>
        <end position="230"/>
    </location>
</feature>
<dbReference type="Proteomes" id="UP000654075">
    <property type="component" value="Unassembled WGS sequence"/>
</dbReference>
<dbReference type="Gene3D" id="3.40.50.1110">
    <property type="entry name" value="SGNH hydrolase"/>
    <property type="match status" value="1"/>
</dbReference>
<evidence type="ECO:0000259" key="1">
    <source>
        <dbReference type="Pfam" id="PF13472"/>
    </source>
</evidence>
<evidence type="ECO:0000313" key="2">
    <source>
        <dbReference type="EMBL" id="CAE8595995.1"/>
    </source>
</evidence>
<organism evidence="2 3">
    <name type="scientific">Polarella glacialis</name>
    <name type="common">Dinoflagellate</name>
    <dbReference type="NCBI Taxonomy" id="89957"/>
    <lineage>
        <taxon>Eukaryota</taxon>
        <taxon>Sar</taxon>
        <taxon>Alveolata</taxon>
        <taxon>Dinophyceae</taxon>
        <taxon>Suessiales</taxon>
        <taxon>Suessiaceae</taxon>
        <taxon>Polarella</taxon>
    </lineage>
</organism>
<comment type="caution">
    <text evidence="2">The sequence shown here is derived from an EMBL/GenBank/DDBJ whole genome shotgun (WGS) entry which is preliminary data.</text>
</comment>
<gene>
    <name evidence="2" type="ORF">PGLA1383_LOCUS14472</name>
</gene>
<dbReference type="AlphaFoldDB" id="A0A813EED3"/>
<dbReference type="EMBL" id="CAJNNV010008271">
    <property type="protein sequence ID" value="CAE8595995.1"/>
    <property type="molecule type" value="Genomic_DNA"/>
</dbReference>
<name>A0A813EED3_POLGL</name>
<evidence type="ECO:0000313" key="3">
    <source>
        <dbReference type="Proteomes" id="UP000654075"/>
    </source>
</evidence>